<dbReference type="Proteomes" id="UP000319449">
    <property type="component" value="Unassembled WGS sequence"/>
</dbReference>
<dbReference type="AlphaFoldDB" id="A0A562VPG7"/>
<evidence type="ECO:0000313" key="2">
    <source>
        <dbReference type="Proteomes" id="UP000319449"/>
    </source>
</evidence>
<name>A0A562VPG7_9BACT</name>
<accession>A0A562VPG7</accession>
<evidence type="ECO:0000313" key="1">
    <source>
        <dbReference type="EMBL" id="TWJ19780.1"/>
    </source>
</evidence>
<proteinExistence type="predicted"/>
<dbReference type="EMBL" id="VLLN01000006">
    <property type="protein sequence ID" value="TWJ19780.1"/>
    <property type="molecule type" value="Genomic_DNA"/>
</dbReference>
<gene>
    <name evidence="1" type="ORF">JN12_01264</name>
</gene>
<sequence length="121" mass="13343">MSVVGDLSGLSVGDSHASGLQLYTLGWGVDISKELNFSATGHYVIANNVPDGFSRQLGLETDFNLTYNLNDDIPVILAYDHFFTGPFFRAATGSRDDIDYGYLMFQFNLAKTKLKTVPKTH</sequence>
<protein>
    <submittedName>
        <fullName evidence="1">Uncharacterized protein</fullName>
    </submittedName>
</protein>
<reference evidence="1 2" key="1">
    <citation type="submission" date="2019-07" db="EMBL/GenBank/DDBJ databases">
        <title>Genomic Encyclopedia of Archaeal and Bacterial Type Strains, Phase II (KMG-II): from individual species to whole genera.</title>
        <authorList>
            <person name="Goeker M."/>
        </authorList>
    </citation>
    <scope>NUCLEOTIDE SEQUENCE [LARGE SCALE GENOMIC DNA]</scope>
    <source>
        <strain evidence="1 2">ATCC BAA-1139</strain>
    </source>
</reference>
<comment type="caution">
    <text evidence="1">The sequence shown here is derived from an EMBL/GenBank/DDBJ whole genome shotgun (WGS) entry which is preliminary data.</text>
</comment>
<dbReference type="RefSeq" id="WP_145019904.1">
    <property type="nucleotide sequence ID" value="NZ_VLLN01000006.1"/>
</dbReference>
<organism evidence="1 2">
    <name type="scientific">Geobacter argillaceus</name>
    <dbReference type="NCBI Taxonomy" id="345631"/>
    <lineage>
        <taxon>Bacteria</taxon>
        <taxon>Pseudomonadati</taxon>
        <taxon>Thermodesulfobacteriota</taxon>
        <taxon>Desulfuromonadia</taxon>
        <taxon>Geobacterales</taxon>
        <taxon>Geobacteraceae</taxon>
        <taxon>Geobacter</taxon>
    </lineage>
</organism>
<keyword evidence="2" id="KW-1185">Reference proteome</keyword>
<dbReference type="OrthoDB" id="9764666at2"/>